<organism evidence="2 4">
    <name type="scientific">Chitinophaga sancti</name>
    <dbReference type="NCBI Taxonomy" id="1004"/>
    <lineage>
        <taxon>Bacteria</taxon>
        <taxon>Pseudomonadati</taxon>
        <taxon>Bacteroidota</taxon>
        <taxon>Chitinophagia</taxon>
        <taxon>Chitinophagales</taxon>
        <taxon>Chitinophagaceae</taxon>
        <taxon>Chitinophaga</taxon>
    </lineage>
</organism>
<keyword evidence="1" id="KW-0472">Membrane</keyword>
<evidence type="ECO:0000313" key="3">
    <source>
        <dbReference type="EMBL" id="WQG87944.1"/>
    </source>
</evidence>
<name>A0A1K1SE00_9BACT</name>
<dbReference type="OrthoDB" id="7057889at2"/>
<proteinExistence type="predicted"/>
<evidence type="ECO:0000313" key="2">
    <source>
        <dbReference type="EMBL" id="SFW82340.1"/>
    </source>
</evidence>
<evidence type="ECO:0000256" key="1">
    <source>
        <dbReference type="SAM" id="Phobius"/>
    </source>
</evidence>
<evidence type="ECO:0000313" key="4">
    <source>
        <dbReference type="Proteomes" id="UP000183788"/>
    </source>
</evidence>
<dbReference type="EMBL" id="CP140154">
    <property type="protein sequence ID" value="WQG87944.1"/>
    <property type="molecule type" value="Genomic_DNA"/>
</dbReference>
<sequence>MIEPHCKEVEQMLESPPRDVYRWGNSILFIFAAIVCAVVLLLKFPVTVDVPVTLHFDAKQHKWINITPLPGKRIPGETVILSLDGYPVEKNGFVSSRLNANGELELTDLLTEKGVRVQAEGNVSGNAMVIIGYQSLVAKVVGKR</sequence>
<gene>
    <name evidence="2" type="ORF">SAMN05661012_05209</name>
    <name evidence="3" type="ORF">SR876_23740</name>
</gene>
<reference evidence="2 4" key="1">
    <citation type="submission" date="2016-11" db="EMBL/GenBank/DDBJ databases">
        <authorList>
            <person name="Jaros S."/>
            <person name="Januszkiewicz K."/>
            <person name="Wedrychowicz H."/>
        </authorList>
    </citation>
    <scope>NUCLEOTIDE SEQUENCE [LARGE SCALE GENOMIC DNA]</scope>
    <source>
        <strain evidence="2 4">DSM 784</strain>
    </source>
</reference>
<keyword evidence="1" id="KW-1133">Transmembrane helix</keyword>
<feature type="transmembrane region" description="Helical" evidence="1">
    <location>
        <begin position="20"/>
        <end position="42"/>
    </location>
</feature>
<dbReference type="Proteomes" id="UP001326715">
    <property type="component" value="Chromosome"/>
</dbReference>
<keyword evidence="1" id="KW-0812">Transmembrane</keyword>
<accession>A0A1K1SE00</accession>
<dbReference type="STRING" id="1004.SAMN05661012_05209"/>
<dbReference type="Proteomes" id="UP000183788">
    <property type="component" value="Unassembled WGS sequence"/>
</dbReference>
<evidence type="ECO:0000313" key="5">
    <source>
        <dbReference type="Proteomes" id="UP001326715"/>
    </source>
</evidence>
<dbReference type="EMBL" id="FPIZ01000021">
    <property type="protein sequence ID" value="SFW82340.1"/>
    <property type="molecule type" value="Genomic_DNA"/>
</dbReference>
<reference evidence="3 5" key="2">
    <citation type="submission" date="2023-11" db="EMBL/GenBank/DDBJ databases">
        <title>MicrobeMod: A computational toolkit for identifying prokaryotic methylation and restriction-modification with nanopore sequencing.</title>
        <authorList>
            <person name="Crits-Christoph A."/>
            <person name="Kang S.C."/>
            <person name="Lee H."/>
            <person name="Ostrov N."/>
        </authorList>
    </citation>
    <scope>NUCLEOTIDE SEQUENCE [LARGE SCALE GENOMIC DNA]</scope>
    <source>
        <strain evidence="3 5">ATCC 23090</strain>
    </source>
</reference>
<dbReference type="AlphaFoldDB" id="A0A1K1SE00"/>
<dbReference type="RefSeq" id="WP_072364227.1">
    <property type="nucleotide sequence ID" value="NZ_CP139972.1"/>
</dbReference>
<keyword evidence="5" id="KW-1185">Reference proteome</keyword>
<protein>
    <submittedName>
        <fullName evidence="2">Uncharacterized protein</fullName>
    </submittedName>
</protein>